<dbReference type="InterPro" id="IPR020846">
    <property type="entry name" value="MFS_dom"/>
</dbReference>
<feature type="domain" description="Major facilitator superfamily (MFS) profile" evidence="5">
    <location>
        <begin position="9"/>
        <end position="386"/>
    </location>
</feature>
<evidence type="ECO:0000313" key="6">
    <source>
        <dbReference type="EMBL" id="MBO8448483.1"/>
    </source>
</evidence>
<feature type="transmembrane region" description="Helical" evidence="4">
    <location>
        <begin position="138"/>
        <end position="160"/>
    </location>
</feature>
<evidence type="ECO:0000256" key="4">
    <source>
        <dbReference type="SAM" id="Phobius"/>
    </source>
</evidence>
<dbReference type="InterPro" id="IPR036259">
    <property type="entry name" value="MFS_trans_sf"/>
</dbReference>
<evidence type="ECO:0000256" key="3">
    <source>
        <dbReference type="ARBA" id="ARBA00023136"/>
    </source>
</evidence>
<reference evidence="6" key="2">
    <citation type="journal article" date="2021" name="PeerJ">
        <title>Extensive microbial diversity within the chicken gut microbiome revealed by metagenomics and culture.</title>
        <authorList>
            <person name="Gilroy R."/>
            <person name="Ravi A."/>
            <person name="Getino M."/>
            <person name="Pursley I."/>
            <person name="Horton D.L."/>
            <person name="Alikhan N.F."/>
            <person name="Baker D."/>
            <person name="Gharbi K."/>
            <person name="Hall N."/>
            <person name="Watson M."/>
            <person name="Adriaenssens E.M."/>
            <person name="Foster-Nyarko E."/>
            <person name="Jarju S."/>
            <person name="Secka A."/>
            <person name="Antonio M."/>
            <person name="Oren A."/>
            <person name="Chaudhuri R.R."/>
            <person name="La Ragione R."/>
            <person name="Hildebrand F."/>
            <person name="Pallen M.J."/>
        </authorList>
    </citation>
    <scope>NUCLEOTIDE SEQUENCE</scope>
    <source>
        <strain evidence="6">20514</strain>
    </source>
</reference>
<dbReference type="PROSITE" id="PS50850">
    <property type="entry name" value="MFS"/>
    <property type="match status" value="1"/>
</dbReference>
<evidence type="ECO:0000259" key="5">
    <source>
        <dbReference type="PROSITE" id="PS50850"/>
    </source>
</evidence>
<feature type="transmembrane region" description="Helical" evidence="4">
    <location>
        <begin position="273"/>
        <end position="292"/>
    </location>
</feature>
<feature type="transmembrane region" description="Helical" evidence="4">
    <location>
        <begin position="336"/>
        <end position="354"/>
    </location>
</feature>
<accession>A0A9D9EJ80</accession>
<name>A0A9D9EJ80_9BACT</name>
<feature type="transmembrane region" description="Helical" evidence="4">
    <location>
        <begin position="298"/>
        <end position="316"/>
    </location>
</feature>
<feature type="transmembrane region" description="Helical" evidence="4">
    <location>
        <begin position="238"/>
        <end position="261"/>
    </location>
</feature>
<dbReference type="Gene3D" id="1.20.1250.20">
    <property type="entry name" value="MFS general substrate transporter like domains"/>
    <property type="match status" value="1"/>
</dbReference>
<proteinExistence type="predicted"/>
<feature type="transmembrane region" description="Helical" evidence="4">
    <location>
        <begin position="360"/>
        <end position="380"/>
    </location>
</feature>
<feature type="transmembrane region" description="Helical" evidence="4">
    <location>
        <begin position="12"/>
        <end position="34"/>
    </location>
</feature>
<feature type="transmembrane region" description="Helical" evidence="4">
    <location>
        <begin position="213"/>
        <end position="232"/>
    </location>
</feature>
<dbReference type="PANTHER" id="PTHR23531">
    <property type="entry name" value="QUINOLENE RESISTANCE PROTEIN NORA"/>
    <property type="match status" value="1"/>
</dbReference>
<feature type="transmembrane region" description="Helical" evidence="4">
    <location>
        <begin position="46"/>
        <end position="63"/>
    </location>
</feature>
<dbReference type="InterPro" id="IPR052714">
    <property type="entry name" value="MFS_Exporter"/>
</dbReference>
<dbReference type="EMBL" id="JADIMQ010000062">
    <property type="protein sequence ID" value="MBO8448483.1"/>
    <property type="molecule type" value="Genomic_DNA"/>
</dbReference>
<dbReference type="Pfam" id="PF07690">
    <property type="entry name" value="MFS_1"/>
    <property type="match status" value="1"/>
</dbReference>
<keyword evidence="2 4" id="KW-1133">Transmembrane helix</keyword>
<evidence type="ECO:0000256" key="1">
    <source>
        <dbReference type="ARBA" id="ARBA00022692"/>
    </source>
</evidence>
<keyword evidence="1 4" id="KW-0812">Transmembrane</keyword>
<feature type="transmembrane region" description="Helical" evidence="4">
    <location>
        <begin position="109"/>
        <end position="126"/>
    </location>
</feature>
<evidence type="ECO:0000313" key="7">
    <source>
        <dbReference type="Proteomes" id="UP000810252"/>
    </source>
</evidence>
<organism evidence="6 7">
    <name type="scientific">Candidatus Cryptobacteroides merdigallinarum</name>
    <dbReference type="NCBI Taxonomy" id="2840770"/>
    <lineage>
        <taxon>Bacteria</taxon>
        <taxon>Pseudomonadati</taxon>
        <taxon>Bacteroidota</taxon>
        <taxon>Bacteroidia</taxon>
        <taxon>Bacteroidales</taxon>
        <taxon>Candidatus Cryptobacteroides</taxon>
    </lineage>
</organism>
<gene>
    <name evidence="6" type="ORF">IAC29_04340</name>
</gene>
<comment type="caution">
    <text evidence="6">The sequence shown here is derived from an EMBL/GenBank/DDBJ whole genome shotgun (WGS) entry which is preliminary data.</text>
</comment>
<dbReference type="SUPFAM" id="SSF103473">
    <property type="entry name" value="MFS general substrate transporter"/>
    <property type="match status" value="1"/>
</dbReference>
<feature type="transmembrane region" description="Helical" evidence="4">
    <location>
        <begin position="166"/>
        <end position="187"/>
    </location>
</feature>
<dbReference type="Proteomes" id="UP000810252">
    <property type="component" value="Unassembled WGS sequence"/>
</dbReference>
<protein>
    <submittedName>
        <fullName evidence="6">MFS transporter</fullName>
    </submittedName>
</protein>
<evidence type="ECO:0000256" key="2">
    <source>
        <dbReference type="ARBA" id="ARBA00022989"/>
    </source>
</evidence>
<feature type="transmembrane region" description="Helical" evidence="4">
    <location>
        <begin position="75"/>
        <end position="103"/>
    </location>
</feature>
<dbReference type="GO" id="GO:0022857">
    <property type="term" value="F:transmembrane transporter activity"/>
    <property type="evidence" value="ECO:0007669"/>
    <property type="project" value="InterPro"/>
</dbReference>
<keyword evidence="3 4" id="KW-0472">Membrane</keyword>
<sequence length="392" mass="42733">MAEKLWNSNYLKVWTGNFLLNFSFTLIVPLLPLYLSEEFGATNDTIGMALAGYTLMALVIRPFSGYVVDNYPRKAVLLICNFFFFLLFFGYIVAGSLTMFTIFRTLHGAPFGSTTVAASTVAIDVLPSSRRGEGIGYYGLSNNLATALGPVLAIYMLQALHGDFHALFWISTAFSLAGLLLDATIKLPAKEFRPEKKVISLDRFFLLKGWREALSMLGFSFSYGVVSTYVAIYGKEELGITGGTGIFFTLFAVGLIVSRLTGAKALRENRVSYNASVGCVTSMLGYLLFAAVHNPAGFYASAFVVGLGNGHMYPAFQNMFINLAENSQRGTANSSILTSWDAGLGLGVLAGGVISEHFGYHSAFWAALAANAAGVLWYFMKVRSHFELNKLR</sequence>
<dbReference type="AlphaFoldDB" id="A0A9D9EJ80"/>
<dbReference type="PANTHER" id="PTHR23531:SF1">
    <property type="entry name" value="QUINOLENE RESISTANCE PROTEIN NORA"/>
    <property type="match status" value="1"/>
</dbReference>
<dbReference type="InterPro" id="IPR011701">
    <property type="entry name" value="MFS"/>
</dbReference>
<reference evidence="6" key="1">
    <citation type="submission" date="2020-10" db="EMBL/GenBank/DDBJ databases">
        <authorList>
            <person name="Gilroy R."/>
        </authorList>
    </citation>
    <scope>NUCLEOTIDE SEQUENCE</scope>
    <source>
        <strain evidence="6">20514</strain>
    </source>
</reference>
<dbReference type="CDD" id="cd17489">
    <property type="entry name" value="MFS_YfcJ_like"/>
    <property type="match status" value="1"/>
</dbReference>